<comment type="caution">
    <text evidence="2">The sequence shown here is derived from an EMBL/GenBank/DDBJ whole genome shotgun (WGS) entry which is preliminary data.</text>
</comment>
<gene>
    <name evidence="3" type="ORF">IHE44_0014607</name>
    <name evidence="2" type="ORF">IHE44_001503</name>
</gene>
<reference evidence="2" key="1">
    <citation type="submission" date="2020-10" db="EMBL/GenBank/DDBJ databases">
        <title>Feather gene expression reveals the developmental basis of iridescence in African starlings.</title>
        <authorList>
            <person name="Rubenstein D.R."/>
        </authorList>
    </citation>
    <scope>NUCLEOTIDE SEQUENCE</scope>
    <source>
        <strain evidence="2">SS15</strain>
        <tissue evidence="2">Liver</tissue>
    </source>
</reference>
<accession>A0A835U061</accession>
<evidence type="ECO:0000256" key="1">
    <source>
        <dbReference type="ARBA" id="ARBA00007176"/>
    </source>
</evidence>
<evidence type="ECO:0008006" key="5">
    <source>
        <dbReference type="Google" id="ProtNLM"/>
    </source>
</evidence>
<dbReference type="EMBL" id="JADDUC010000013">
    <property type="protein sequence ID" value="KAG0128559.1"/>
    <property type="molecule type" value="Genomic_DNA"/>
</dbReference>
<dbReference type="AlphaFoldDB" id="A0A835U061"/>
<feature type="non-terminal residue" evidence="2">
    <location>
        <position position="1"/>
    </location>
</feature>
<dbReference type="PANTHER" id="PTHR18444">
    <property type="entry name" value="UPF0538 FAMILY MEMBER"/>
    <property type="match status" value="1"/>
</dbReference>
<organism evidence="2">
    <name type="scientific">Lamprotornis superbus</name>
    <dbReference type="NCBI Taxonomy" id="245042"/>
    <lineage>
        <taxon>Eukaryota</taxon>
        <taxon>Metazoa</taxon>
        <taxon>Chordata</taxon>
        <taxon>Craniata</taxon>
        <taxon>Vertebrata</taxon>
        <taxon>Euteleostomi</taxon>
        <taxon>Archelosauria</taxon>
        <taxon>Archosauria</taxon>
        <taxon>Dinosauria</taxon>
        <taxon>Saurischia</taxon>
        <taxon>Theropoda</taxon>
        <taxon>Coelurosauria</taxon>
        <taxon>Aves</taxon>
        <taxon>Neognathae</taxon>
        <taxon>Neoaves</taxon>
        <taxon>Telluraves</taxon>
        <taxon>Australaves</taxon>
        <taxon>Passeriformes</taxon>
        <taxon>Sturnidae</taxon>
        <taxon>Lamprotornis</taxon>
    </lineage>
</organism>
<reference evidence="3" key="3">
    <citation type="submission" date="2022-01" db="EMBL/GenBank/DDBJ databases">
        <authorList>
            <person name="Rubenstein D.R."/>
        </authorList>
    </citation>
    <scope>NUCLEOTIDE SEQUENCE</scope>
    <source>
        <strain evidence="3">SS15</strain>
        <tissue evidence="3">Liver</tissue>
    </source>
</reference>
<proteinExistence type="inferred from homology"/>
<comment type="similarity">
    <text evidence="1">Belongs to the UPF0538 family.</text>
</comment>
<evidence type="ECO:0000313" key="4">
    <source>
        <dbReference type="Proteomes" id="UP000618051"/>
    </source>
</evidence>
<dbReference type="OrthoDB" id="937at2759"/>
<keyword evidence="4" id="KW-1185">Reference proteome</keyword>
<evidence type="ECO:0000313" key="3">
    <source>
        <dbReference type="EMBL" id="KAI1237342.1"/>
    </source>
</evidence>
<dbReference type="InterPro" id="IPR018794">
    <property type="entry name" value="UPF0538"/>
</dbReference>
<evidence type="ECO:0000313" key="2">
    <source>
        <dbReference type="EMBL" id="KAG0128559.1"/>
    </source>
</evidence>
<dbReference type="PANTHER" id="PTHR18444:SF9">
    <property type="entry name" value="UPF0538 PROTEIN C2ORF76"/>
    <property type="match status" value="1"/>
</dbReference>
<sequence>MVSTQRYSELILMSAGSSTVTVRLVRSFEHRNFRPVVYHGVPLDQTVKDFMAFVRKDVSSRAGLPPPFKNYKYDTMKIIHQAHKSKTSELVVSLEDDDKLILKEDSTLKEAGVANETELAFFCEEDYRNYRANPVSAWTFSNASFKGPGPCLEAWHVWQIDEKRAPPDSQKSVLDAGQTEDDFGYDHGAWDEQCEGVGGGQVEFVLILIEGPRPAV</sequence>
<name>A0A835U061_9PASS</name>
<dbReference type="Pfam" id="PF10209">
    <property type="entry name" value="DUF2340"/>
    <property type="match status" value="1"/>
</dbReference>
<dbReference type="Proteomes" id="UP000618051">
    <property type="component" value="Unassembled WGS sequence"/>
</dbReference>
<dbReference type="EMBL" id="JADDUC020000008">
    <property type="protein sequence ID" value="KAI1237342.1"/>
    <property type="molecule type" value="Genomic_DNA"/>
</dbReference>
<protein>
    <recommendedName>
        <fullName evidence="5">CB076 protein</fullName>
    </recommendedName>
</protein>
<reference evidence="3 4" key="2">
    <citation type="journal article" date="2021" name="J. Hered.">
        <title>Feather Gene Expression Elucidates the Developmental Basis of Plumage Iridescence in African Starlings.</title>
        <authorList>
            <person name="Rubenstein D.R."/>
            <person name="Corvelo A."/>
            <person name="MacManes M.D."/>
            <person name="Maia R."/>
            <person name="Narzisi G."/>
            <person name="Rousaki A."/>
            <person name="Vandenabeele P."/>
            <person name="Shawkey M.D."/>
            <person name="Solomon J."/>
        </authorList>
    </citation>
    <scope>NUCLEOTIDE SEQUENCE [LARGE SCALE GENOMIC DNA]</scope>
    <source>
        <strain evidence="3">SS15</strain>
    </source>
</reference>